<feature type="transmembrane region" description="Helical" evidence="1">
    <location>
        <begin position="153"/>
        <end position="175"/>
    </location>
</feature>
<keyword evidence="3" id="KW-1185">Reference proteome</keyword>
<sequence length="266" mass="30071">MTALTWAQIEYRESSLRVLSSMLMLLLSIRNTMNAAKLLYAIRRPIFMLNLVQSAVAIVALCFSVAHQLWPRDISCFFVGNINVTVITIGVPAISTILLVEAYHSTNQSMWIRMAGIGFVSCYVAIGIAGYFSMDMLAFGITQCDFRVTNLWIIQRCALDFCFNAMLVYCFGTVITKECRTFNRSLRCTIVRDGLIYAVCVVFSNLLCALCILLSREAHHWEMHIYGADYCVASTLICVHLQSARKRYTRRVEEMRVIGALTPRAP</sequence>
<feature type="transmembrane region" description="Helical" evidence="1">
    <location>
        <begin position="112"/>
        <end position="133"/>
    </location>
</feature>
<feature type="transmembrane region" description="Helical" evidence="1">
    <location>
        <begin position="78"/>
        <end position="100"/>
    </location>
</feature>
<feature type="transmembrane region" description="Helical" evidence="1">
    <location>
        <begin position="221"/>
        <end position="241"/>
    </location>
</feature>
<accession>A0A4P9Z029</accession>
<evidence type="ECO:0000256" key="1">
    <source>
        <dbReference type="SAM" id="Phobius"/>
    </source>
</evidence>
<gene>
    <name evidence="2" type="ORF">SYNPS1DRAFT_28682</name>
</gene>
<feature type="transmembrane region" description="Helical" evidence="1">
    <location>
        <begin position="45"/>
        <end position="66"/>
    </location>
</feature>
<protein>
    <recommendedName>
        <fullName evidence="4">G-protein coupled receptors family 1 profile domain-containing protein</fullName>
    </recommendedName>
</protein>
<keyword evidence="1" id="KW-1133">Transmembrane helix</keyword>
<dbReference type="Proteomes" id="UP000278143">
    <property type="component" value="Unassembled WGS sequence"/>
</dbReference>
<dbReference type="AlphaFoldDB" id="A0A4P9Z029"/>
<evidence type="ECO:0000313" key="2">
    <source>
        <dbReference type="EMBL" id="RKP25585.1"/>
    </source>
</evidence>
<keyword evidence="1" id="KW-0472">Membrane</keyword>
<evidence type="ECO:0000313" key="3">
    <source>
        <dbReference type="Proteomes" id="UP000278143"/>
    </source>
</evidence>
<evidence type="ECO:0008006" key="4">
    <source>
        <dbReference type="Google" id="ProtNLM"/>
    </source>
</evidence>
<keyword evidence="1" id="KW-0812">Transmembrane</keyword>
<reference evidence="3" key="1">
    <citation type="journal article" date="2018" name="Nat. Microbiol.">
        <title>Leveraging single-cell genomics to expand the fungal tree of life.</title>
        <authorList>
            <person name="Ahrendt S.R."/>
            <person name="Quandt C.A."/>
            <person name="Ciobanu D."/>
            <person name="Clum A."/>
            <person name="Salamov A."/>
            <person name="Andreopoulos B."/>
            <person name="Cheng J.F."/>
            <person name="Woyke T."/>
            <person name="Pelin A."/>
            <person name="Henrissat B."/>
            <person name="Reynolds N.K."/>
            <person name="Benny G.L."/>
            <person name="Smith M.E."/>
            <person name="James T.Y."/>
            <person name="Grigoriev I.V."/>
        </authorList>
    </citation>
    <scope>NUCLEOTIDE SEQUENCE [LARGE SCALE GENOMIC DNA]</scope>
    <source>
        <strain evidence="3">Benny S71-1</strain>
    </source>
</reference>
<organism evidence="2 3">
    <name type="scientific">Syncephalis pseudoplumigaleata</name>
    <dbReference type="NCBI Taxonomy" id="1712513"/>
    <lineage>
        <taxon>Eukaryota</taxon>
        <taxon>Fungi</taxon>
        <taxon>Fungi incertae sedis</taxon>
        <taxon>Zoopagomycota</taxon>
        <taxon>Zoopagomycotina</taxon>
        <taxon>Zoopagomycetes</taxon>
        <taxon>Zoopagales</taxon>
        <taxon>Piptocephalidaceae</taxon>
        <taxon>Syncephalis</taxon>
    </lineage>
</organism>
<name>A0A4P9Z029_9FUNG</name>
<proteinExistence type="predicted"/>
<dbReference type="OrthoDB" id="5583242at2759"/>
<dbReference type="EMBL" id="KZ989692">
    <property type="protein sequence ID" value="RKP25585.1"/>
    <property type="molecule type" value="Genomic_DNA"/>
</dbReference>
<feature type="transmembrane region" description="Helical" evidence="1">
    <location>
        <begin position="195"/>
        <end position="215"/>
    </location>
</feature>